<reference evidence="2 3" key="1">
    <citation type="submission" date="2013-09" db="EMBL/GenBank/DDBJ databases">
        <authorList>
            <person name="Zeng Z."/>
            <person name="Chen C."/>
        </authorList>
    </citation>
    <scope>NUCLEOTIDE SEQUENCE [LARGE SCALE GENOMIC DNA]</scope>
    <source>
        <strain evidence="2 3">WB 3.3-2</strain>
    </source>
</reference>
<dbReference type="EMBL" id="JRLX01000010">
    <property type="protein sequence ID" value="KGO86438.1"/>
    <property type="molecule type" value="Genomic_DNA"/>
</dbReference>
<dbReference type="InterPro" id="IPR035093">
    <property type="entry name" value="RelE/ParE_toxin_dom_sf"/>
</dbReference>
<name>A0A0A2M4P8_9FLAO</name>
<dbReference type="Pfam" id="PF05016">
    <property type="entry name" value="ParE_toxin"/>
    <property type="match status" value="1"/>
</dbReference>
<dbReference type="eggNOG" id="COG3668">
    <property type="taxonomic scope" value="Bacteria"/>
</dbReference>
<accession>A0A0A2M4P8</accession>
<dbReference type="AlphaFoldDB" id="A0A0A2M4P8"/>
<evidence type="ECO:0000313" key="2">
    <source>
        <dbReference type="EMBL" id="KGO86438.1"/>
    </source>
</evidence>
<sequence>MAFDLEIRDAANLEIINAYLYYEEQQLGLGDRFINILERHFEKISIHPEHYQIKRKPYREAVLSKFPFVIIYQFTNSKIVVFSVFNTHQNPVKKP</sequence>
<dbReference type="RefSeq" id="WP_026300058.1">
    <property type="nucleotide sequence ID" value="NZ_JRLX01000010.1"/>
</dbReference>
<protein>
    <submittedName>
        <fullName evidence="2">Plasmid stabilization system</fullName>
    </submittedName>
</protein>
<dbReference type="Proteomes" id="UP000030152">
    <property type="component" value="Unassembled WGS sequence"/>
</dbReference>
<gene>
    <name evidence="2" type="ORF">Q765_11200</name>
</gene>
<evidence type="ECO:0000313" key="3">
    <source>
        <dbReference type="Proteomes" id="UP000030152"/>
    </source>
</evidence>
<dbReference type="STRING" id="1121895.GCA_000378485_02619"/>
<dbReference type="InterPro" id="IPR007712">
    <property type="entry name" value="RelE/ParE_toxin"/>
</dbReference>
<organism evidence="2 3">
    <name type="scientific">Flavobacterium rivuli WB 3.3-2 = DSM 21788</name>
    <dbReference type="NCBI Taxonomy" id="1121895"/>
    <lineage>
        <taxon>Bacteria</taxon>
        <taxon>Pseudomonadati</taxon>
        <taxon>Bacteroidota</taxon>
        <taxon>Flavobacteriia</taxon>
        <taxon>Flavobacteriales</taxon>
        <taxon>Flavobacteriaceae</taxon>
        <taxon>Flavobacterium</taxon>
    </lineage>
</organism>
<dbReference type="OrthoDB" id="595476at2"/>
<keyword evidence="1" id="KW-1277">Toxin-antitoxin system</keyword>
<dbReference type="Gene3D" id="3.30.2310.20">
    <property type="entry name" value="RelE-like"/>
    <property type="match status" value="1"/>
</dbReference>
<proteinExistence type="predicted"/>
<comment type="caution">
    <text evidence="2">The sequence shown here is derived from an EMBL/GenBank/DDBJ whole genome shotgun (WGS) entry which is preliminary data.</text>
</comment>
<evidence type="ECO:0000256" key="1">
    <source>
        <dbReference type="ARBA" id="ARBA00022649"/>
    </source>
</evidence>
<keyword evidence="3" id="KW-1185">Reference proteome</keyword>